<name>A0A1H1AJN4_NATTX</name>
<dbReference type="SUPFAM" id="SSF51713">
    <property type="entry name" value="tRNA-guanine transglycosylase"/>
    <property type="match status" value="1"/>
</dbReference>
<dbReference type="RefSeq" id="WP_090377452.1">
    <property type="nucleotide sequence ID" value="NZ_FNLC01000001.1"/>
</dbReference>
<dbReference type="InterPro" id="IPR036511">
    <property type="entry name" value="TGT-like_sf"/>
</dbReference>
<evidence type="ECO:0000313" key="1">
    <source>
        <dbReference type="EMBL" id="SDQ39898.1"/>
    </source>
</evidence>
<dbReference type="STRING" id="1095778.SAMN04489842_0718"/>
<dbReference type="OrthoDB" id="67059at2157"/>
<dbReference type="Proteomes" id="UP000198848">
    <property type="component" value="Unassembled WGS sequence"/>
</dbReference>
<protein>
    <recommendedName>
        <fullName evidence="3">Queuine tRNA-ribosyltransferase tRNA-guanine transglycosylase</fullName>
    </recommendedName>
</protein>
<dbReference type="GO" id="GO:0006400">
    <property type="term" value="P:tRNA modification"/>
    <property type="evidence" value="ECO:0007669"/>
    <property type="project" value="InterPro"/>
</dbReference>
<dbReference type="EMBL" id="FNLC01000001">
    <property type="protein sequence ID" value="SDQ39898.1"/>
    <property type="molecule type" value="Genomic_DNA"/>
</dbReference>
<sequence>MRFYVPEWDDFVDANYDFIHDEHSELDPSERDTAYIWDIFDYESTPIDGVLISREQVEDTPSKYERITENGVYDAPMLDIPKWLPTISDCGAWGYKSFPFPPYSNEEMLEFYETLDVSVGVTIDHLVLGSGHTARLYLDERAFPDGFSTSDIPDEISSEVDVMTDEWPAEWPDYVQEYEPSIYGTDVQEFDPAIFDQPLSAILADLDTHPHAVYRDDDMSFRYELTLANAKEMKELYDAGDYSFRLMVAIQGWDPRSYGRAAEQVLDLGYQYLGIGGVAGSSEEDVKDCVTSVGHRVKEFEREHETRVDTHVFGFAKTGAFETIGRSGMASFDSASMLRAAWTGGDNYHLDSDNRYDAIRIRYPSSRASVEEAVETALRGQEMLYALRAFDNDESIADALIDWHQSAVVSLDNLEPYLREHRHDDRYDQSLLRDVKEELRSDYAYGSKLRANFSGKFRGRLAKLLRKDDPDNPVPFSEYQDLIDRVRTVFDDWSPTKLEEISKREERSGEYGTFDQVWILVQNYAAHVEDEGYLDAYKEMLRHEPWRECDCRICREQGIEVAIFRGNNRNRRRGFHNTRRFYDQFERALPKMAVLTRGGTGLSVHESVDKFLQDNRPQFWSEVHDLPVAEIGAVTANGIHEWWDASPTSISFAPRAIQNELQEYCARYQDVFIDGKNWTPEKELVEAIESTGCNVHIIDDPRDLRAAVLKRLDYDSEFVPEPMMQSGLSDY</sequence>
<keyword evidence="2" id="KW-1185">Reference proteome</keyword>
<dbReference type="Gene3D" id="3.20.20.105">
    <property type="entry name" value="Queuine tRNA-ribosyltransferase-like"/>
    <property type="match status" value="1"/>
</dbReference>
<organism evidence="1 2">
    <name type="scientific">Natronobacterium texcoconense</name>
    <dbReference type="NCBI Taxonomy" id="1095778"/>
    <lineage>
        <taxon>Archaea</taxon>
        <taxon>Methanobacteriati</taxon>
        <taxon>Methanobacteriota</taxon>
        <taxon>Stenosarchaea group</taxon>
        <taxon>Halobacteria</taxon>
        <taxon>Halobacteriales</taxon>
        <taxon>Natrialbaceae</taxon>
        <taxon>Natronobacterium</taxon>
    </lineage>
</organism>
<reference evidence="2" key="1">
    <citation type="submission" date="2016-10" db="EMBL/GenBank/DDBJ databases">
        <authorList>
            <person name="Varghese N."/>
            <person name="Submissions S."/>
        </authorList>
    </citation>
    <scope>NUCLEOTIDE SEQUENCE [LARGE SCALE GENOMIC DNA]</scope>
    <source>
        <strain evidence="2">DSM 24767</strain>
    </source>
</reference>
<dbReference type="AlphaFoldDB" id="A0A1H1AJN4"/>
<gene>
    <name evidence="1" type="ORF">SAMN04489842_0718</name>
</gene>
<evidence type="ECO:0000313" key="2">
    <source>
        <dbReference type="Proteomes" id="UP000198848"/>
    </source>
</evidence>
<evidence type="ECO:0008006" key="3">
    <source>
        <dbReference type="Google" id="ProtNLM"/>
    </source>
</evidence>
<proteinExistence type="predicted"/>
<accession>A0A1H1AJN4</accession>